<dbReference type="Proteomes" id="UP000004358">
    <property type="component" value="Unassembled WGS sequence"/>
</dbReference>
<dbReference type="AlphaFoldDB" id="A3ZPL7"/>
<evidence type="ECO:0000313" key="1">
    <source>
        <dbReference type="EMBL" id="EAQ81695.1"/>
    </source>
</evidence>
<proteinExistence type="predicted"/>
<evidence type="ECO:0000313" key="2">
    <source>
        <dbReference type="Proteomes" id="UP000004358"/>
    </source>
</evidence>
<protein>
    <submittedName>
        <fullName evidence="1">Uncharacterized protein</fullName>
    </submittedName>
</protein>
<sequence>MIVDRSSGFLRRSSLIYREGRGDAIDLDDDSALDCLAVKTVVIIGLLNPLLASYLWGGYTCSESFRITRI</sequence>
<name>A3ZPL7_9BACT</name>
<dbReference type="HOGENOM" id="CLU_2749716_0_0_0"/>
<reference evidence="1 2" key="1">
    <citation type="submission" date="2006-02" db="EMBL/GenBank/DDBJ databases">
        <authorList>
            <person name="Amann R."/>
            <person name="Ferriera S."/>
            <person name="Johnson J."/>
            <person name="Kravitz S."/>
            <person name="Halpern A."/>
            <person name="Remington K."/>
            <person name="Beeson K."/>
            <person name="Tran B."/>
            <person name="Rogers Y.-H."/>
            <person name="Friedman R."/>
            <person name="Venter J.C."/>
        </authorList>
    </citation>
    <scope>NUCLEOTIDE SEQUENCE [LARGE SCALE GENOMIC DNA]</scope>
    <source>
        <strain evidence="1 2">DSM 3645</strain>
    </source>
</reference>
<dbReference type="EMBL" id="AANZ01000004">
    <property type="protein sequence ID" value="EAQ81695.1"/>
    <property type="molecule type" value="Genomic_DNA"/>
</dbReference>
<dbReference type="STRING" id="314230.DSM3645_28977"/>
<organism evidence="1 2">
    <name type="scientific">Blastopirellula marina DSM 3645</name>
    <dbReference type="NCBI Taxonomy" id="314230"/>
    <lineage>
        <taxon>Bacteria</taxon>
        <taxon>Pseudomonadati</taxon>
        <taxon>Planctomycetota</taxon>
        <taxon>Planctomycetia</taxon>
        <taxon>Pirellulales</taxon>
        <taxon>Pirellulaceae</taxon>
        <taxon>Blastopirellula</taxon>
    </lineage>
</organism>
<gene>
    <name evidence="1" type="ORF">DSM3645_28977</name>
</gene>
<comment type="caution">
    <text evidence="1">The sequence shown here is derived from an EMBL/GenBank/DDBJ whole genome shotgun (WGS) entry which is preliminary data.</text>
</comment>
<accession>A3ZPL7</accession>